<dbReference type="GeneID" id="27726513"/>
<organism evidence="6 7">
    <name type="scientific">Pseudallescheria apiosperma</name>
    <name type="common">Scedosporium apiospermum</name>
    <dbReference type="NCBI Taxonomy" id="563466"/>
    <lineage>
        <taxon>Eukaryota</taxon>
        <taxon>Fungi</taxon>
        <taxon>Dikarya</taxon>
        <taxon>Ascomycota</taxon>
        <taxon>Pezizomycotina</taxon>
        <taxon>Sordariomycetes</taxon>
        <taxon>Hypocreomycetidae</taxon>
        <taxon>Microascales</taxon>
        <taxon>Microascaceae</taxon>
        <taxon>Scedosporium</taxon>
    </lineage>
</organism>
<gene>
    <name evidence="6" type="ORF">SAPIO_CDS7441</name>
</gene>
<dbReference type="KEGG" id="sapo:SAPIO_CDS7441"/>
<dbReference type="InterPro" id="IPR036390">
    <property type="entry name" value="WH_DNA-bd_sf"/>
</dbReference>
<keyword evidence="2" id="KW-0808">Transferase</keyword>
<dbReference type="GO" id="GO:0032259">
    <property type="term" value="P:methylation"/>
    <property type="evidence" value="ECO:0007669"/>
    <property type="project" value="UniProtKB-KW"/>
</dbReference>
<dbReference type="PANTHER" id="PTHR43712">
    <property type="entry name" value="PUTATIVE (AFU_ORTHOLOGUE AFUA_4G14580)-RELATED"/>
    <property type="match status" value="1"/>
</dbReference>
<dbReference type="InterPro" id="IPR036388">
    <property type="entry name" value="WH-like_DNA-bd_sf"/>
</dbReference>
<dbReference type="Proteomes" id="UP000028545">
    <property type="component" value="Unassembled WGS sequence"/>
</dbReference>
<dbReference type="InterPro" id="IPR029063">
    <property type="entry name" value="SAM-dependent_MTases_sf"/>
</dbReference>
<dbReference type="SUPFAM" id="SSF46785">
    <property type="entry name" value="Winged helix' DNA-binding domain"/>
    <property type="match status" value="1"/>
</dbReference>
<dbReference type="VEuPathDB" id="FungiDB:SAPIO_CDS7441"/>
<protein>
    <submittedName>
        <fullName evidence="6">Uncharacterized protein</fullName>
    </submittedName>
</protein>
<dbReference type="PANTHER" id="PTHR43712:SF16">
    <property type="entry name" value="O-METHYLTRANSFERASE ELCB"/>
    <property type="match status" value="1"/>
</dbReference>
<evidence type="ECO:0000256" key="1">
    <source>
        <dbReference type="ARBA" id="ARBA00022603"/>
    </source>
</evidence>
<reference evidence="6 7" key="1">
    <citation type="journal article" date="2014" name="Genome Announc.">
        <title>Draft genome sequence of the pathogenic fungus Scedosporium apiospermum.</title>
        <authorList>
            <person name="Vandeputte P."/>
            <person name="Ghamrawi S."/>
            <person name="Rechenmann M."/>
            <person name="Iltis A."/>
            <person name="Giraud S."/>
            <person name="Fleury M."/>
            <person name="Thornton C."/>
            <person name="Delhaes L."/>
            <person name="Meyer W."/>
            <person name="Papon N."/>
            <person name="Bouchara J.P."/>
        </authorList>
    </citation>
    <scope>NUCLEOTIDE SEQUENCE [LARGE SCALE GENOMIC DNA]</scope>
    <source>
        <strain evidence="6 7">IHEM 14462</strain>
    </source>
</reference>
<keyword evidence="1" id="KW-0489">Methyltransferase</keyword>
<dbReference type="Gene3D" id="3.40.50.150">
    <property type="entry name" value="Vaccinia Virus protein VP39"/>
    <property type="match status" value="1"/>
</dbReference>
<dbReference type="OrthoDB" id="1606438at2759"/>
<dbReference type="SUPFAM" id="SSF53335">
    <property type="entry name" value="S-adenosyl-L-methionine-dependent methyltransferases"/>
    <property type="match status" value="1"/>
</dbReference>
<dbReference type="HOGENOM" id="CLU_005533_1_4_1"/>
<dbReference type="InterPro" id="IPR012967">
    <property type="entry name" value="COMT_dimerisation"/>
</dbReference>
<dbReference type="InterPro" id="IPR016461">
    <property type="entry name" value="COMT-like"/>
</dbReference>
<evidence type="ECO:0000256" key="2">
    <source>
        <dbReference type="ARBA" id="ARBA00022679"/>
    </source>
</evidence>
<accession>A0A084G1X0</accession>
<proteinExistence type="predicted"/>
<feature type="domain" description="O-methyltransferase C-terminal" evidence="4">
    <location>
        <begin position="206"/>
        <end position="401"/>
    </location>
</feature>
<evidence type="ECO:0000259" key="4">
    <source>
        <dbReference type="Pfam" id="PF00891"/>
    </source>
</evidence>
<feature type="domain" description="O-methyltransferase dimerisation" evidence="5">
    <location>
        <begin position="80"/>
        <end position="153"/>
    </location>
</feature>
<keyword evidence="3" id="KW-0949">S-adenosyl-L-methionine</keyword>
<dbReference type="Gene3D" id="1.10.10.10">
    <property type="entry name" value="Winged helix-like DNA-binding domain superfamily/Winged helix DNA-binding domain"/>
    <property type="match status" value="1"/>
</dbReference>
<evidence type="ECO:0000313" key="7">
    <source>
        <dbReference type="Proteomes" id="UP000028545"/>
    </source>
</evidence>
<evidence type="ECO:0000256" key="3">
    <source>
        <dbReference type="ARBA" id="ARBA00022691"/>
    </source>
</evidence>
<evidence type="ECO:0000313" key="6">
    <source>
        <dbReference type="EMBL" id="KEZ41332.1"/>
    </source>
</evidence>
<name>A0A084G1X0_PSEDA</name>
<dbReference type="RefSeq" id="XP_016641131.1">
    <property type="nucleotide sequence ID" value="XM_016789304.1"/>
</dbReference>
<comment type="caution">
    <text evidence="6">The sequence shown here is derived from an EMBL/GenBank/DDBJ whole genome shotgun (WGS) entry which is preliminary data.</text>
</comment>
<dbReference type="GO" id="GO:0008171">
    <property type="term" value="F:O-methyltransferase activity"/>
    <property type="evidence" value="ECO:0007669"/>
    <property type="project" value="InterPro"/>
</dbReference>
<dbReference type="InterPro" id="IPR001077">
    <property type="entry name" value="COMT_C"/>
</dbReference>
<sequence length="413" mass="46021">MEDSPILSLARKITADAEILDSYLKENDLAIPGLGSDSPSDFPDLPPEIQESRQRIQRNSSKLQWLARGPVETIRWATWGFLDSMSVQIINHFGIASLVPLDGTITLEELGTKTTLDPINLARVLRHAMTNGFFREPTPGVIAHTPTSRLLAQDTNLTAWLGFQLEDIFPAGAHVLEALKKHPEATSLTRTGFNFANGTVDKEPMFVTFAKDPPRAKRMALAMASLSGGKGYEVSHLVNSYDFSDVDSRGGTLVDLGGSHGFACVEIGQRWRNMKFVVQDLQRTIDTAPKPICDDEQVAERITLQAHDFFTDQVVKDADVYFLRWIFHNYSDPYAIKILKSLIPALKPGAKIIINDHCFREPGTETPFDEKVMRSMDLVMLAILNAHERTEKQFEALFRAASDGVLRERKGVG</sequence>
<dbReference type="EMBL" id="JOWA01000110">
    <property type="protein sequence ID" value="KEZ41332.1"/>
    <property type="molecule type" value="Genomic_DNA"/>
</dbReference>
<dbReference type="Pfam" id="PF08100">
    <property type="entry name" value="Dimerisation"/>
    <property type="match status" value="1"/>
</dbReference>
<evidence type="ECO:0000259" key="5">
    <source>
        <dbReference type="Pfam" id="PF08100"/>
    </source>
</evidence>
<dbReference type="AlphaFoldDB" id="A0A084G1X0"/>
<dbReference type="PROSITE" id="PS51683">
    <property type="entry name" value="SAM_OMT_II"/>
    <property type="match status" value="1"/>
</dbReference>
<dbReference type="Pfam" id="PF00891">
    <property type="entry name" value="Methyltransf_2"/>
    <property type="match status" value="1"/>
</dbReference>
<dbReference type="OMA" id="SIIEAVW"/>
<keyword evidence="7" id="KW-1185">Reference proteome</keyword>